<evidence type="ECO:0000313" key="3">
    <source>
        <dbReference type="Proteomes" id="UP000290189"/>
    </source>
</evidence>
<sequence>MHAHHSTRRWNQIFVYHRYISAFDQPVDVGPVNPRAGKHCLNGHVYKGGGSEGQLGQFAANPVGVLLLVILQVRPIAANLSVCTVSPSNANEQLRQAIDGAVDMTNEADFSDIDTDADTACDDSTDDESDDDNDGEFDDYDDAAEMVNGNTVAQSTIDRCREEYQRIRDGHIRRSPPDPIAVSACVRTAFPRQIHFMCRK</sequence>
<dbReference type="EMBL" id="OVEO01000011">
    <property type="protein sequence ID" value="SPQ99300.1"/>
    <property type="molecule type" value="Genomic_DNA"/>
</dbReference>
<feature type="region of interest" description="Disordered" evidence="1">
    <location>
        <begin position="112"/>
        <end position="141"/>
    </location>
</feature>
<geneLocation type="mitochondrion" evidence="2"/>
<dbReference type="AlphaFoldDB" id="A0A3P3YHB0"/>
<proteinExistence type="predicted"/>
<keyword evidence="2" id="KW-0496">Mitochondrion</keyword>
<evidence type="ECO:0000313" key="2">
    <source>
        <dbReference type="EMBL" id="SPQ99300.1"/>
    </source>
</evidence>
<gene>
    <name evidence="2" type="ORF">PLBR_LOCUS6515</name>
</gene>
<dbReference type="Proteomes" id="UP000290189">
    <property type="component" value="Unassembled WGS sequence"/>
</dbReference>
<reference evidence="2 3" key="1">
    <citation type="submission" date="2018-03" db="EMBL/GenBank/DDBJ databases">
        <authorList>
            <person name="Fogelqvist J."/>
        </authorList>
    </citation>
    <scope>NUCLEOTIDE SEQUENCE [LARGE SCALE GENOMIC DNA]</scope>
</reference>
<accession>A0A3P3YHB0</accession>
<name>A0A3P3YHB0_PLABS</name>
<organism evidence="2 3">
    <name type="scientific">Plasmodiophora brassicae</name>
    <name type="common">Clubroot disease agent</name>
    <dbReference type="NCBI Taxonomy" id="37360"/>
    <lineage>
        <taxon>Eukaryota</taxon>
        <taxon>Sar</taxon>
        <taxon>Rhizaria</taxon>
        <taxon>Endomyxa</taxon>
        <taxon>Phytomyxea</taxon>
        <taxon>Plasmodiophorida</taxon>
        <taxon>Plasmodiophoridae</taxon>
        <taxon>Plasmodiophora</taxon>
    </lineage>
</organism>
<evidence type="ECO:0000256" key="1">
    <source>
        <dbReference type="SAM" id="MobiDB-lite"/>
    </source>
</evidence>
<protein>
    <submittedName>
        <fullName evidence="2">Uncharacterized protein</fullName>
    </submittedName>
</protein>